<feature type="compositionally biased region" description="Polar residues" evidence="1">
    <location>
        <begin position="434"/>
        <end position="446"/>
    </location>
</feature>
<evidence type="ECO:0000259" key="2">
    <source>
        <dbReference type="PROSITE" id="PS50006"/>
    </source>
</evidence>
<dbReference type="CDD" id="cd00060">
    <property type="entry name" value="FHA"/>
    <property type="match status" value="1"/>
</dbReference>
<feature type="domain" description="FHA" evidence="2">
    <location>
        <begin position="19"/>
        <end position="74"/>
    </location>
</feature>
<dbReference type="SUPFAM" id="SSF49879">
    <property type="entry name" value="SMAD/FHA domain"/>
    <property type="match status" value="1"/>
</dbReference>
<organism evidence="3 4">
    <name type="scientific">Starmerella bacillaris</name>
    <name type="common">Yeast</name>
    <name type="synonym">Candida zemplinina</name>
    <dbReference type="NCBI Taxonomy" id="1247836"/>
    <lineage>
        <taxon>Eukaryota</taxon>
        <taxon>Fungi</taxon>
        <taxon>Dikarya</taxon>
        <taxon>Ascomycota</taxon>
        <taxon>Saccharomycotina</taxon>
        <taxon>Dipodascomycetes</taxon>
        <taxon>Dipodascales</taxon>
        <taxon>Trichomonascaceae</taxon>
        <taxon>Starmerella</taxon>
    </lineage>
</organism>
<dbReference type="AlphaFoldDB" id="A0AAV5RF77"/>
<dbReference type="EMBL" id="BTGC01000001">
    <property type="protein sequence ID" value="GMM49408.1"/>
    <property type="molecule type" value="Genomic_DNA"/>
</dbReference>
<feature type="compositionally biased region" description="Polar residues" evidence="1">
    <location>
        <begin position="292"/>
        <end position="301"/>
    </location>
</feature>
<gene>
    <name evidence="3" type="ORF">DASB73_003660</name>
</gene>
<feature type="compositionally biased region" description="Basic and acidic residues" evidence="1">
    <location>
        <begin position="365"/>
        <end position="385"/>
    </location>
</feature>
<feature type="compositionally biased region" description="Low complexity" evidence="1">
    <location>
        <begin position="309"/>
        <end position="329"/>
    </location>
</feature>
<evidence type="ECO:0000256" key="1">
    <source>
        <dbReference type="SAM" id="MobiDB-lite"/>
    </source>
</evidence>
<name>A0AAV5RF77_STABA</name>
<comment type="caution">
    <text evidence="3">The sequence shown here is derived from an EMBL/GenBank/DDBJ whole genome shotgun (WGS) entry which is preliminary data.</text>
</comment>
<dbReference type="InterPro" id="IPR008984">
    <property type="entry name" value="SMAD_FHA_dom_sf"/>
</dbReference>
<accession>A0AAV5RF77</accession>
<dbReference type="InterPro" id="IPR000253">
    <property type="entry name" value="FHA_dom"/>
</dbReference>
<dbReference type="SMART" id="SM00240">
    <property type="entry name" value="FHA"/>
    <property type="match status" value="1"/>
</dbReference>
<reference evidence="3 4" key="1">
    <citation type="journal article" date="2023" name="Elife">
        <title>Identification of key yeast species and microbe-microbe interactions impacting larval growth of Drosophila in the wild.</title>
        <authorList>
            <person name="Mure A."/>
            <person name="Sugiura Y."/>
            <person name="Maeda R."/>
            <person name="Honda K."/>
            <person name="Sakurai N."/>
            <person name="Takahashi Y."/>
            <person name="Watada M."/>
            <person name="Katoh T."/>
            <person name="Gotoh A."/>
            <person name="Gotoh Y."/>
            <person name="Taniguchi I."/>
            <person name="Nakamura K."/>
            <person name="Hayashi T."/>
            <person name="Katayama T."/>
            <person name="Uemura T."/>
            <person name="Hattori Y."/>
        </authorList>
    </citation>
    <scope>NUCLEOTIDE SEQUENCE [LARGE SCALE GENOMIC DNA]</scope>
    <source>
        <strain evidence="3 4">SB-73</strain>
    </source>
</reference>
<feature type="region of interest" description="Disordered" evidence="1">
    <location>
        <begin position="542"/>
        <end position="588"/>
    </location>
</feature>
<dbReference type="PROSITE" id="PS50006">
    <property type="entry name" value="FHA_DOMAIN"/>
    <property type="match status" value="1"/>
</dbReference>
<proteinExistence type="predicted"/>
<keyword evidence="4" id="KW-1185">Reference proteome</keyword>
<feature type="region of interest" description="Disordered" evidence="1">
    <location>
        <begin position="262"/>
        <end position="453"/>
    </location>
</feature>
<feature type="compositionally biased region" description="Low complexity" evidence="1">
    <location>
        <begin position="417"/>
        <end position="426"/>
    </location>
</feature>
<feature type="compositionally biased region" description="Acidic residues" evidence="1">
    <location>
        <begin position="546"/>
        <end position="565"/>
    </location>
</feature>
<evidence type="ECO:0000313" key="4">
    <source>
        <dbReference type="Proteomes" id="UP001362899"/>
    </source>
</evidence>
<protein>
    <recommendedName>
        <fullName evidence="2">FHA domain-containing protein</fullName>
    </recommendedName>
</protein>
<sequence>MYILSSSGKYVLLQRGITYTLGRPNKKSVGVGNRIDFTVPNISRDHCEIQIFSDYIHVRDLKSRRGTSVQGRKITEVEEKFPVVIKIADVVMRIDIDPCAIATTENRDFSNFGIAVSSKVCDTSQFLLVPARKRDVSLALARGICILPPGALNTLLSTAGQWREVPPLEWLQKQQKMYLSDAQKRCFHGQEFYIAPELESMSSSSDPTSTESRIDDVTEVIRAGGGKIVSNKTAIRVDSTLLKEVYTAFLNVRKVQVVENPIEEPESETKHEPASKVKPKIKTKHNLISELISGSNSTLEPTSEPKSDLSQNQNQSQSQSLSQNLSQSQIRKERRGRFLDALIPGSQPNPNEGTTASDQIIETTGLKDLEKLKVSDKKKPRTGEKRPKKTVASNPKAQKREHTHTINKSTGSKKNTIDINININDSNAEDDQDLSQASDSIDSNSMDPDPVDSNLAAVGEAVHTENVLEILPIPTPKSIPNLNSSSENTVKPNFKAFKRSNAAIPTTVVEVDEAVGTGEGLEDTMLYGTNGAQHEITLFEDNNPAGDDEMVIESDGSESLEEAEAEKEKENENDNSVEEEVDEFAFSF</sequence>
<feature type="compositionally biased region" description="Acidic residues" evidence="1">
    <location>
        <begin position="573"/>
        <end position="588"/>
    </location>
</feature>
<feature type="compositionally biased region" description="Polar residues" evidence="1">
    <location>
        <begin position="346"/>
        <end position="362"/>
    </location>
</feature>
<evidence type="ECO:0000313" key="3">
    <source>
        <dbReference type="EMBL" id="GMM49408.1"/>
    </source>
</evidence>
<dbReference type="Proteomes" id="UP001362899">
    <property type="component" value="Unassembled WGS sequence"/>
</dbReference>
<dbReference type="Pfam" id="PF00498">
    <property type="entry name" value="FHA"/>
    <property type="match status" value="1"/>
</dbReference>
<dbReference type="Gene3D" id="2.60.200.20">
    <property type="match status" value="1"/>
</dbReference>